<evidence type="ECO:0000313" key="14">
    <source>
        <dbReference type="EnsemblPlants" id="TraesCS5A02G428500.1"/>
    </source>
</evidence>
<dbReference type="Gene3D" id="2.60.40.420">
    <property type="entry name" value="Cupredoxins - blue copper proteins"/>
    <property type="match status" value="1"/>
</dbReference>
<keyword evidence="7" id="KW-1133">Transmembrane helix</keyword>
<evidence type="ECO:0000256" key="8">
    <source>
        <dbReference type="ARBA" id="ARBA00023008"/>
    </source>
</evidence>
<evidence type="ECO:0000256" key="3">
    <source>
        <dbReference type="ARBA" id="ARBA00022692"/>
    </source>
</evidence>
<evidence type="ECO:0000256" key="7">
    <source>
        <dbReference type="ARBA" id="ARBA00022989"/>
    </source>
</evidence>
<reference evidence="14" key="1">
    <citation type="submission" date="2018-08" db="EMBL/GenBank/DDBJ databases">
        <authorList>
            <person name="Rossello M."/>
        </authorList>
    </citation>
    <scope>NUCLEOTIDE SEQUENCE [LARGE SCALE GENOMIC DNA]</scope>
    <source>
        <strain evidence="14">cv. Chinese Spring</strain>
    </source>
</reference>
<dbReference type="RefSeq" id="XP_044385774.1">
    <property type="nucleotide sequence ID" value="XM_044529839.1"/>
</dbReference>
<evidence type="ECO:0000256" key="12">
    <source>
        <dbReference type="SAM" id="SignalP"/>
    </source>
</evidence>
<dbReference type="GO" id="GO:0046872">
    <property type="term" value="F:metal ion binding"/>
    <property type="evidence" value="ECO:0007669"/>
    <property type="project" value="UniProtKB-KW"/>
</dbReference>
<dbReference type="Gramene" id="TraesNOR5A03G02765760.1">
    <property type="protein sequence ID" value="TraesNOR5A03G02765760.1"/>
    <property type="gene ID" value="TraesNOR5A03G02765760"/>
</dbReference>
<organism evidence="14">
    <name type="scientific">Triticum aestivum</name>
    <name type="common">Wheat</name>
    <dbReference type="NCBI Taxonomy" id="4565"/>
    <lineage>
        <taxon>Eukaryota</taxon>
        <taxon>Viridiplantae</taxon>
        <taxon>Streptophyta</taxon>
        <taxon>Embryophyta</taxon>
        <taxon>Tracheophyta</taxon>
        <taxon>Spermatophyta</taxon>
        <taxon>Magnoliopsida</taxon>
        <taxon>Liliopsida</taxon>
        <taxon>Poales</taxon>
        <taxon>Poaceae</taxon>
        <taxon>BOP clade</taxon>
        <taxon>Pooideae</taxon>
        <taxon>Triticodae</taxon>
        <taxon>Triticeae</taxon>
        <taxon>Triticinae</taxon>
        <taxon>Triticum</taxon>
    </lineage>
</organism>
<evidence type="ECO:0000256" key="6">
    <source>
        <dbReference type="ARBA" id="ARBA00022982"/>
    </source>
</evidence>
<dbReference type="PROSITE" id="PS51485">
    <property type="entry name" value="PHYTOCYANIN"/>
    <property type="match status" value="1"/>
</dbReference>
<keyword evidence="3" id="KW-0812">Transmembrane</keyword>
<proteinExistence type="predicted"/>
<feature type="signal peptide" evidence="12">
    <location>
        <begin position="1"/>
        <end position="27"/>
    </location>
</feature>
<keyword evidence="8" id="KW-0186">Copper</keyword>
<dbReference type="Proteomes" id="UP000019116">
    <property type="component" value="Chromosome 5A"/>
</dbReference>
<dbReference type="PANTHER" id="PTHR33021:SF558">
    <property type="entry name" value="PHYTOCYANIN DOMAIN-CONTAINING PROTEIN"/>
    <property type="match status" value="1"/>
</dbReference>
<dbReference type="STRING" id="4565.A0A3B6KNB4"/>
<dbReference type="InterPro" id="IPR008972">
    <property type="entry name" value="Cupredoxin"/>
</dbReference>
<reference evidence="14" key="2">
    <citation type="submission" date="2018-10" db="UniProtKB">
        <authorList>
            <consortium name="EnsemblPlants"/>
        </authorList>
    </citation>
    <scope>IDENTIFICATION</scope>
</reference>
<dbReference type="GO" id="GO:0009610">
    <property type="term" value="P:response to symbiotic fungus"/>
    <property type="evidence" value="ECO:0007669"/>
    <property type="project" value="UniProtKB-ARBA"/>
</dbReference>
<dbReference type="EnsemblPlants" id="TraesCS5A02G428500.1">
    <property type="protein sequence ID" value="TraesCS5A02G428500.1"/>
    <property type="gene ID" value="TraesCS5A02G428500"/>
</dbReference>
<dbReference type="PANTHER" id="PTHR33021">
    <property type="entry name" value="BLUE COPPER PROTEIN"/>
    <property type="match status" value="1"/>
</dbReference>
<keyword evidence="10" id="KW-1015">Disulfide bond</keyword>
<dbReference type="Gramene" id="TraesCS5A03G1013400.1">
    <property type="protein sequence ID" value="TraesCS5A03G1013400.1.CDS"/>
    <property type="gene ID" value="TraesCS5A03G1013400"/>
</dbReference>
<feature type="domain" description="Phytocyanin" evidence="13">
    <location>
        <begin position="28"/>
        <end position="127"/>
    </location>
</feature>
<dbReference type="Gramene" id="TraesJAG5A03G02743560.1">
    <property type="protein sequence ID" value="TraesJAG5A03G02743560.1"/>
    <property type="gene ID" value="TraesJAG5A03G02743560"/>
</dbReference>
<keyword evidence="2" id="KW-0813">Transport</keyword>
<keyword evidence="15" id="KW-1185">Reference proteome</keyword>
<evidence type="ECO:0000256" key="2">
    <source>
        <dbReference type="ARBA" id="ARBA00022448"/>
    </source>
</evidence>
<protein>
    <recommendedName>
        <fullName evidence="13">Phytocyanin domain-containing protein</fullName>
    </recommendedName>
</protein>
<dbReference type="Gramene" id="TraesCS5A02G428500.1">
    <property type="protein sequence ID" value="TraesCS5A02G428500.1"/>
    <property type="gene ID" value="TraesCS5A02G428500"/>
</dbReference>
<evidence type="ECO:0000256" key="5">
    <source>
        <dbReference type="ARBA" id="ARBA00022729"/>
    </source>
</evidence>
<evidence type="ECO:0000256" key="4">
    <source>
        <dbReference type="ARBA" id="ARBA00022723"/>
    </source>
</evidence>
<dbReference type="OrthoDB" id="784190at2759"/>
<dbReference type="GO" id="GO:0009055">
    <property type="term" value="F:electron transfer activity"/>
    <property type="evidence" value="ECO:0007669"/>
    <property type="project" value="InterPro"/>
</dbReference>
<dbReference type="Pfam" id="PF02298">
    <property type="entry name" value="Cu_bind_like"/>
    <property type="match status" value="1"/>
</dbReference>
<keyword evidence="5 12" id="KW-0732">Signal</keyword>
<dbReference type="SMR" id="A0A3B6KNB4"/>
<dbReference type="InterPro" id="IPR039391">
    <property type="entry name" value="Phytocyanin-like"/>
</dbReference>
<keyword evidence="9" id="KW-0472">Membrane</keyword>
<dbReference type="FunFam" id="2.60.40.420:FF:000067">
    <property type="entry name" value="Cupredoxin superfamily protein"/>
    <property type="match status" value="1"/>
</dbReference>
<evidence type="ECO:0000256" key="11">
    <source>
        <dbReference type="ARBA" id="ARBA00023180"/>
    </source>
</evidence>
<dbReference type="InterPro" id="IPR003245">
    <property type="entry name" value="Phytocyanin_dom"/>
</dbReference>
<evidence type="ECO:0000256" key="10">
    <source>
        <dbReference type="ARBA" id="ARBA00023157"/>
    </source>
</evidence>
<dbReference type="AlphaFoldDB" id="A0A3B6KNB4"/>
<accession>A0A3B6KNB4</accession>
<keyword evidence="6" id="KW-0249">Electron transport</keyword>
<feature type="chain" id="PRO_5043176888" description="Phytocyanin domain-containing protein" evidence="12">
    <location>
        <begin position="28"/>
        <end position="167"/>
    </location>
</feature>
<dbReference type="SUPFAM" id="SSF49503">
    <property type="entry name" value="Cupredoxins"/>
    <property type="match status" value="1"/>
</dbReference>
<keyword evidence="4" id="KW-0479">Metal-binding</keyword>
<sequence>MASKQMLVAVVAAAALAVAFLPGLAVATEHMVGDDKGWTLNFNYTAWAETKQFVLGDTLVFKYSSAAHNVVEVGGPDFLKCNQPANAVVLATGEDRVTLDKAGRKWFFCGVGQHCENGMKLKITILETAPPTPQPAPPPTNPAGKLQARFGEAAAVVTALAMAVLVL</sequence>
<evidence type="ECO:0000313" key="15">
    <source>
        <dbReference type="Proteomes" id="UP000019116"/>
    </source>
</evidence>
<evidence type="ECO:0000256" key="9">
    <source>
        <dbReference type="ARBA" id="ARBA00023136"/>
    </source>
</evidence>
<dbReference type="CDD" id="cd04216">
    <property type="entry name" value="Phytocyanin"/>
    <property type="match status" value="1"/>
</dbReference>
<evidence type="ECO:0000259" key="13">
    <source>
        <dbReference type="PROSITE" id="PS51485"/>
    </source>
</evidence>
<name>A0A3B6KNB4_WHEAT</name>
<dbReference type="GO" id="GO:0005886">
    <property type="term" value="C:plasma membrane"/>
    <property type="evidence" value="ECO:0000318"/>
    <property type="project" value="GO_Central"/>
</dbReference>
<evidence type="ECO:0000256" key="1">
    <source>
        <dbReference type="ARBA" id="ARBA00004479"/>
    </source>
</evidence>
<keyword evidence="11" id="KW-0325">Glycoprotein</keyword>
<comment type="subcellular location">
    <subcellularLocation>
        <location evidence="1">Membrane</location>
        <topology evidence="1">Single-pass type I membrane protein</topology>
    </subcellularLocation>
</comment>
<gene>
    <name evidence="14" type="primary">LOC123107963</name>
</gene>
<dbReference type="GeneID" id="123107963"/>
<dbReference type="OMA" id="FQWRILA"/>